<evidence type="ECO:0000256" key="7">
    <source>
        <dbReference type="ARBA" id="ARBA00022692"/>
    </source>
</evidence>
<evidence type="ECO:0000256" key="2">
    <source>
        <dbReference type="ARBA" id="ARBA00004128"/>
    </source>
</evidence>
<evidence type="ECO:0000256" key="3">
    <source>
        <dbReference type="ARBA" id="ARBA00004138"/>
    </source>
</evidence>
<comment type="function">
    <text evidence="1">Required for ciliogenesis.</text>
</comment>
<feature type="transmembrane region" description="Helical" evidence="14">
    <location>
        <begin position="38"/>
        <end position="59"/>
    </location>
</feature>
<keyword evidence="10" id="KW-0969">Cilium</keyword>
<feature type="transmembrane region" description="Helical" evidence="14">
    <location>
        <begin position="79"/>
        <end position="100"/>
    </location>
</feature>
<evidence type="ECO:0000313" key="15">
    <source>
        <dbReference type="EMBL" id="CAG5094290.1"/>
    </source>
</evidence>
<name>A0ABN7SAP4_OIKDI</name>
<evidence type="ECO:0000256" key="8">
    <source>
        <dbReference type="ARBA" id="ARBA00022794"/>
    </source>
</evidence>
<reference evidence="15 16" key="1">
    <citation type="submission" date="2021-04" db="EMBL/GenBank/DDBJ databases">
        <authorList>
            <person name="Bliznina A."/>
        </authorList>
    </citation>
    <scope>NUCLEOTIDE SEQUENCE [LARGE SCALE GENOMIC DNA]</scope>
</reference>
<feature type="transmembrane region" description="Helical" evidence="14">
    <location>
        <begin position="120"/>
        <end position="137"/>
    </location>
</feature>
<evidence type="ECO:0000313" key="16">
    <source>
        <dbReference type="Proteomes" id="UP001158576"/>
    </source>
</evidence>
<evidence type="ECO:0000256" key="14">
    <source>
        <dbReference type="SAM" id="Phobius"/>
    </source>
</evidence>
<keyword evidence="11 14" id="KW-0472">Membrane</keyword>
<dbReference type="InterPro" id="IPR024133">
    <property type="entry name" value="TM_138"/>
</dbReference>
<gene>
    <name evidence="15" type="ORF">OKIOD_LOCUS4984</name>
</gene>
<dbReference type="EMBL" id="OU015569">
    <property type="protein sequence ID" value="CAG5094290.1"/>
    <property type="molecule type" value="Genomic_DNA"/>
</dbReference>
<keyword evidence="9 14" id="KW-1133">Transmembrane helix</keyword>
<evidence type="ECO:0000256" key="11">
    <source>
        <dbReference type="ARBA" id="ARBA00023136"/>
    </source>
</evidence>
<feature type="transmembrane region" description="Helical" evidence="14">
    <location>
        <begin position="7"/>
        <end position="26"/>
    </location>
</feature>
<evidence type="ECO:0000256" key="9">
    <source>
        <dbReference type="ARBA" id="ARBA00022989"/>
    </source>
</evidence>
<evidence type="ECO:0000256" key="6">
    <source>
        <dbReference type="ARBA" id="ARBA00022554"/>
    </source>
</evidence>
<dbReference type="Pfam" id="PF14935">
    <property type="entry name" value="TMEM138"/>
    <property type="match status" value="1"/>
</dbReference>
<evidence type="ECO:0000256" key="4">
    <source>
        <dbReference type="ARBA" id="ARBA00010572"/>
    </source>
</evidence>
<keyword evidence="7 14" id="KW-0812">Transmembrane</keyword>
<keyword evidence="16" id="KW-1185">Reference proteome</keyword>
<dbReference type="PANTHER" id="PTHR13306">
    <property type="entry name" value="TRANSMEMBRANE PROTEIN 138"/>
    <property type="match status" value="1"/>
</dbReference>
<accession>A0ABN7SAP4</accession>
<dbReference type="PANTHER" id="PTHR13306:SF6">
    <property type="entry name" value="TRANSMEMBRANE PROTEIN 138"/>
    <property type="match status" value="1"/>
</dbReference>
<evidence type="ECO:0000256" key="13">
    <source>
        <dbReference type="ARBA" id="ARBA00023273"/>
    </source>
</evidence>
<comment type="similarity">
    <text evidence="4">Belongs to the TMEM138 family.</text>
</comment>
<keyword evidence="8" id="KW-0970">Cilium biogenesis/degradation</keyword>
<keyword evidence="6" id="KW-0926">Vacuole</keyword>
<evidence type="ECO:0000256" key="10">
    <source>
        <dbReference type="ARBA" id="ARBA00023069"/>
    </source>
</evidence>
<comment type="subcellular location">
    <subcellularLocation>
        <location evidence="3">Cell projection</location>
        <location evidence="3">Cilium</location>
    </subcellularLocation>
    <subcellularLocation>
        <location evidence="2">Vacuole membrane</location>
        <topology evidence="2">Multi-pass membrane protein</topology>
    </subcellularLocation>
</comment>
<keyword evidence="12" id="KW-0325">Glycoprotein</keyword>
<evidence type="ECO:0000256" key="12">
    <source>
        <dbReference type="ARBA" id="ARBA00023180"/>
    </source>
</evidence>
<dbReference type="Proteomes" id="UP001158576">
    <property type="component" value="Chromosome XSR"/>
</dbReference>
<sequence length="163" mass="19010">MSGSNRVMIFLQVTFILYDLVANVAIDSLARTGYVQLVVLVFQLILLALSLLIFFLSVFYTYPVQTGQLWRLCRKFRSYFISLSIYAAISVVVIIISVNVRLDLTAEDVADWISIWGKNGFMVFFVLQRWFAPFYYYSLLRASLRIRDPVFYSERLWNLTLAQ</sequence>
<evidence type="ECO:0000256" key="1">
    <source>
        <dbReference type="ARBA" id="ARBA00003709"/>
    </source>
</evidence>
<proteinExistence type="inferred from homology"/>
<protein>
    <recommendedName>
        <fullName evidence="5">Transmembrane protein 138</fullName>
    </recommendedName>
</protein>
<evidence type="ECO:0000256" key="5">
    <source>
        <dbReference type="ARBA" id="ARBA00014515"/>
    </source>
</evidence>
<organism evidence="15 16">
    <name type="scientific">Oikopleura dioica</name>
    <name type="common">Tunicate</name>
    <dbReference type="NCBI Taxonomy" id="34765"/>
    <lineage>
        <taxon>Eukaryota</taxon>
        <taxon>Metazoa</taxon>
        <taxon>Chordata</taxon>
        <taxon>Tunicata</taxon>
        <taxon>Appendicularia</taxon>
        <taxon>Copelata</taxon>
        <taxon>Oikopleuridae</taxon>
        <taxon>Oikopleura</taxon>
    </lineage>
</organism>
<keyword evidence="13" id="KW-0966">Cell projection</keyword>